<dbReference type="AlphaFoldDB" id="A0A1G8TK68"/>
<dbReference type="RefSeq" id="WP_089851637.1">
    <property type="nucleotide sequence ID" value="NZ_FNEJ01000030.1"/>
</dbReference>
<dbReference type="InterPro" id="IPR038375">
    <property type="entry name" value="NDUFAF7_sf"/>
</dbReference>
<keyword evidence="1 3" id="KW-0489">Methyltransferase</keyword>
<evidence type="ECO:0000313" key="3">
    <source>
        <dbReference type="EMBL" id="SDJ41315.1"/>
    </source>
</evidence>
<dbReference type="SUPFAM" id="SSF53335">
    <property type="entry name" value="S-adenosyl-L-methionine-dependent methyltransferases"/>
    <property type="match status" value="1"/>
</dbReference>
<proteinExistence type="predicted"/>
<dbReference type="Proteomes" id="UP000199093">
    <property type="component" value="Unassembled WGS sequence"/>
</dbReference>
<dbReference type="PANTHER" id="PTHR12049">
    <property type="entry name" value="PROTEIN ARGININE METHYLTRANSFERASE NDUFAF7, MITOCHONDRIAL"/>
    <property type="match status" value="1"/>
</dbReference>
<keyword evidence="2 3" id="KW-0808">Transferase</keyword>
<name>A0A1G8TK68_9RHOB</name>
<dbReference type="Pfam" id="PF02636">
    <property type="entry name" value="Methyltransf_28"/>
    <property type="match status" value="1"/>
</dbReference>
<dbReference type="InterPro" id="IPR029063">
    <property type="entry name" value="SAM-dependent_MTases_sf"/>
</dbReference>
<evidence type="ECO:0000313" key="4">
    <source>
        <dbReference type="Proteomes" id="UP000199093"/>
    </source>
</evidence>
<dbReference type="PANTHER" id="PTHR12049:SF7">
    <property type="entry name" value="PROTEIN ARGININE METHYLTRANSFERASE NDUFAF7, MITOCHONDRIAL"/>
    <property type="match status" value="1"/>
</dbReference>
<reference evidence="3 4" key="1">
    <citation type="submission" date="2016-10" db="EMBL/GenBank/DDBJ databases">
        <authorList>
            <person name="de Groot N.N."/>
        </authorList>
    </citation>
    <scope>NUCLEOTIDE SEQUENCE [LARGE SCALE GENOMIC DNA]</scope>
    <source>
        <strain evidence="3 4">DSM 26424</strain>
    </source>
</reference>
<dbReference type="OrthoDB" id="9794208at2"/>
<keyword evidence="4" id="KW-1185">Reference proteome</keyword>
<dbReference type="STRING" id="555512.SAMN04487993_103029"/>
<protein>
    <submittedName>
        <fullName evidence="3">SAM-dependent methyltransferase, MidA family</fullName>
    </submittedName>
</protein>
<dbReference type="GO" id="GO:0035243">
    <property type="term" value="F:protein-arginine omega-N symmetric methyltransferase activity"/>
    <property type="evidence" value="ECO:0007669"/>
    <property type="project" value="TreeGrafter"/>
</dbReference>
<evidence type="ECO:0000256" key="1">
    <source>
        <dbReference type="ARBA" id="ARBA00022603"/>
    </source>
</evidence>
<dbReference type="Gene3D" id="3.40.50.12710">
    <property type="match status" value="1"/>
</dbReference>
<gene>
    <name evidence="3" type="ORF">SAMN04487993_103029</name>
</gene>
<dbReference type="InterPro" id="IPR003788">
    <property type="entry name" value="NDUFAF7"/>
</dbReference>
<accession>A0A1G8TK68</accession>
<dbReference type="EMBL" id="FNEJ01000030">
    <property type="protein sequence ID" value="SDJ41315.1"/>
    <property type="molecule type" value="Genomic_DNA"/>
</dbReference>
<evidence type="ECO:0000256" key="2">
    <source>
        <dbReference type="ARBA" id="ARBA00022679"/>
    </source>
</evidence>
<sequence length="354" mass="37985">MSALLPLLQARLRAEGPMTVAEYMMLCLQHPQHGYYTTRDPLGVAGDFTTAPEISQMFGEVLGLCLGQCWLDQGRPARFVLAELGPGRGTLMADALRALRGVPGFLDAAELHLVESSQHLRAEQASRLQGAAPVWHDGLDTLPEAPLYLLANEFFDALPVRQFLRDGSGWRERVIGLREDQLAFGLTEVTPQAVLEPRLADTQDGDLVERCAPAEALTGEIGRRIAEQGGAALIVDYGSDRSLGDTLQAVRAHAKVPVLADPGQADLTAHVDFGALARAAAPACASGAVPQGVFLERLGITQRAQALARRLDGAALQSHIAAHRRLTHPDEMGRLFKVLGLHPRSAPPPPGLTE</sequence>
<dbReference type="GO" id="GO:0032259">
    <property type="term" value="P:methylation"/>
    <property type="evidence" value="ECO:0007669"/>
    <property type="project" value="UniProtKB-KW"/>
</dbReference>
<organism evidence="3 4">
    <name type="scientific">Salipiger marinus</name>
    <dbReference type="NCBI Taxonomy" id="555512"/>
    <lineage>
        <taxon>Bacteria</taxon>
        <taxon>Pseudomonadati</taxon>
        <taxon>Pseudomonadota</taxon>
        <taxon>Alphaproteobacteria</taxon>
        <taxon>Rhodobacterales</taxon>
        <taxon>Roseobacteraceae</taxon>
        <taxon>Salipiger</taxon>
    </lineage>
</organism>